<comment type="caution">
    <text evidence="1">The sequence shown here is derived from an EMBL/GenBank/DDBJ whole genome shotgun (WGS) entry which is preliminary data.</text>
</comment>
<sequence length="102" mass="11429">MAAAETSENPHKIEFSFAELDLQRDCQFNHLACVGQYLQVSPLERILGNLGRVCQAASMDEDRRVSAMRHASFHRPGVIAVKGRFEGVRVVCMSYAKFAKTQ</sequence>
<name>A0ACC5P3V8_9BACT</name>
<proteinExistence type="predicted"/>
<evidence type="ECO:0000313" key="2">
    <source>
        <dbReference type="Proteomes" id="UP000569005"/>
    </source>
</evidence>
<evidence type="ECO:0000313" key="1">
    <source>
        <dbReference type="EMBL" id="MBB5341522.1"/>
    </source>
</evidence>
<reference evidence="1" key="1">
    <citation type="submission" date="2020-08" db="EMBL/GenBank/DDBJ databases">
        <title>Genomic Encyclopedia of Type Strains, Phase IV (KMG-V): Genome sequencing to study the core and pangenomes of soil and plant-associated prokaryotes.</title>
        <authorList>
            <person name="Whitman W."/>
        </authorList>
    </citation>
    <scope>NUCLEOTIDE SEQUENCE</scope>
    <source>
        <strain evidence="1">M8UP15</strain>
    </source>
</reference>
<accession>A0ACC5P3V8</accession>
<keyword evidence="2" id="KW-1185">Reference proteome</keyword>
<dbReference type="EMBL" id="JACHEA010000001">
    <property type="protein sequence ID" value="MBB5341522.1"/>
    <property type="molecule type" value="Genomic_DNA"/>
</dbReference>
<gene>
    <name evidence="1" type="ORF">HDF13_003855</name>
</gene>
<protein>
    <submittedName>
        <fullName evidence="1">Uncharacterized protein</fullName>
    </submittedName>
</protein>
<organism evidence="1 2">
    <name type="scientific">Tunturiibacter gelidiferens</name>
    <dbReference type="NCBI Taxonomy" id="3069689"/>
    <lineage>
        <taxon>Bacteria</taxon>
        <taxon>Pseudomonadati</taxon>
        <taxon>Acidobacteriota</taxon>
        <taxon>Terriglobia</taxon>
        <taxon>Terriglobales</taxon>
        <taxon>Acidobacteriaceae</taxon>
        <taxon>Tunturiibacter</taxon>
    </lineage>
</organism>
<dbReference type="Proteomes" id="UP000569005">
    <property type="component" value="Unassembled WGS sequence"/>
</dbReference>